<dbReference type="GO" id="GO:0000981">
    <property type="term" value="F:DNA-binding transcription factor activity, RNA polymerase II-specific"/>
    <property type="evidence" value="ECO:0007669"/>
    <property type="project" value="TreeGrafter"/>
</dbReference>
<dbReference type="InterPro" id="IPR050283">
    <property type="entry name" value="E-box_TF_Regulators"/>
</dbReference>
<keyword evidence="4" id="KW-0896">Oogenesis</keyword>
<evidence type="ECO:0000256" key="6">
    <source>
        <dbReference type="ARBA" id="ARBA00023125"/>
    </source>
</evidence>
<proteinExistence type="predicted"/>
<dbReference type="FunFam" id="4.10.280.10:FF:000068">
    <property type="entry name" value="factor in the germline alpha"/>
    <property type="match status" value="1"/>
</dbReference>
<evidence type="ECO:0000313" key="13">
    <source>
        <dbReference type="Ensembl" id="ENSLLTP00000011271.1"/>
    </source>
</evidence>
<evidence type="ECO:0000256" key="7">
    <source>
        <dbReference type="ARBA" id="ARBA00023163"/>
    </source>
</evidence>
<dbReference type="GO" id="GO:0005634">
    <property type="term" value="C:nucleus"/>
    <property type="evidence" value="ECO:0007669"/>
    <property type="project" value="UniProtKB-SubCell"/>
</dbReference>
<dbReference type="CDD" id="cd11422">
    <property type="entry name" value="bHLH_TS_FIGLA"/>
    <property type="match status" value="1"/>
</dbReference>
<dbReference type="AlphaFoldDB" id="A0A8C5S2T9"/>
<name>A0A8C5S2T9_LATLA</name>
<dbReference type="GO" id="GO:0000977">
    <property type="term" value="F:RNA polymerase II transcription regulatory region sequence-specific DNA binding"/>
    <property type="evidence" value="ECO:0007669"/>
    <property type="project" value="TreeGrafter"/>
</dbReference>
<dbReference type="Proteomes" id="UP000694406">
    <property type="component" value="Unplaced"/>
</dbReference>
<feature type="domain" description="BHLH" evidence="12">
    <location>
        <begin position="60"/>
        <end position="112"/>
    </location>
</feature>
<protein>
    <recommendedName>
        <fullName evidence="10">Factor in the germline alpha</fullName>
    </recommendedName>
    <alternativeName>
        <fullName evidence="11">Transcription factor FIGa</fullName>
    </alternativeName>
</protein>
<dbReference type="PANTHER" id="PTHR23349:SF57">
    <property type="entry name" value="FACTOR IN THE GERMLINE ALPHA"/>
    <property type="match status" value="1"/>
</dbReference>
<gene>
    <name evidence="13" type="primary">FIGLA</name>
</gene>
<accession>A0A8C5S2T9</accession>
<keyword evidence="8" id="KW-0539">Nucleus</keyword>
<dbReference type="GeneTree" id="ENSGT00440000033552"/>
<dbReference type="Ensembl" id="ENSLLTT00000011718.1">
    <property type="protein sequence ID" value="ENSLLTP00000011271.1"/>
    <property type="gene ID" value="ENSLLTG00000008648.1"/>
</dbReference>
<organism evidence="13 14">
    <name type="scientific">Laticauda laticaudata</name>
    <name type="common">Blue-ringed sea krait</name>
    <name type="synonym">Blue-lipped sea krait</name>
    <dbReference type="NCBI Taxonomy" id="8630"/>
    <lineage>
        <taxon>Eukaryota</taxon>
        <taxon>Metazoa</taxon>
        <taxon>Chordata</taxon>
        <taxon>Craniata</taxon>
        <taxon>Vertebrata</taxon>
        <taxon>Euteleostomi</taxon>
        <taxon>Lepidosauria</taxon>
        <taxon>Squamata</taxon>
        <taxon>Bifurcata</taxon>
        <taxon>Unidentata</taxon>
        <taxon>Episquamata</taxon>
        <taxon>Toxicofera</taxon>
        <taxon>Serpentes</taxon>
        <taxon>Colubroidea</taxon>
        <taxon>Elapidae</taxon>
        <taxon>Laticaudinae</taxon>
        <taxon>Laticauda</taxon>
    </lineage>
</organism>
<evidence type="ECO:0000256" key="10">
    <source>
        <dbReference type="ARBA" id="ARBA00071496"/>
    </source>
</evidence>
<sequence>GHPAPSLPSPSSPFPLRTEVLGEILSKRFGPLPFMAPITRMKRKPSGYYYSTENREQVLGRRRAANAKERERIRNLNSGFSKLKSIVPLIPKDRKPSKVDMLKATAEYIRLLRLILKETGGLEPSNNSHPQEQSYRKVNNPRPWECVTFHPKTGHNSCDIPKVASGLCQLRQKLLNTFLTYLYFGHMWLDTKGIGLQNGSTQCICKITEYNNTKVYHQ</sequence>
<evidence type="ECO:0000256" key="4">
    <source>
        <dbReference type="ARBA" id="ARBA00022943"/>
    </source>
</evidence>
<dbReference type="Pfam" id="PF00010">
    <property type="entry name" value="HLH"/>
    <property type="match status" value="1"/>
</dbReference>
<dbReference type="SMART" id="SM00353">
    <property type="entry name" value="HLH"/>
    <property type="match status" value="1"/>
</dbReference>
<dbReference type="SUPFAM" id="SSF47459">
    <property type="entry name" value="HLH, helix-loop-helix DNA-binding domain"/>
    <property type="match status" value="1"/>
</dbReference>
<comment type="subunit">
    <text evidence="9">Heterodimer with TCF3/isoform E12.</text>
</comment>
<dbReference type="InterPro" id="IPR036638">
    <property type="entry name" value="HLH_DNA-bd_sf"/>
</dbReference>
<evidence type="ECO:0000259" key="12">
    <source>
        <dbReference type="PROSITE" id="PS50888"/>
    </source>
</evidence>
<dbReference type="PROSITE" id="PS50888">
    <property type="entry name" value="BHLH"/>
    <property type="match status" value="1"/>
</dbReference>
<evidence type="ECO:0000256" key="5">
    <source>
        <dbReference type="ARBA" id="ARBA00023015"/>
    </source>
</evidence>
<dbReference type="GO" id="GO:0048477">
    <property type="term" value="P:oogenesis"/>
    <property type="evidence" value="ECO:0007669"/>
    <property type="project" value="UniProtKB-KW"/>
</dbReference>
<keyword evidence="5" id="KW-0805">Transcription regulation</keyword>
<dbReference type="GO" id="GO:0046983">
    <property type="term" value="F:protein dimerization activity"/>
    <property type="evidence" value="ECO:0007669"/>
    <property type="project" value="InterPro"/>
</dbReference>
<evidence type="ECO:0000256" key="3">
    <source>
        <dbReference type="ARBA" id="ARBA00022782"/>
    </source>
</evidence>
<dbReference type="PANTHER" id="PTHR23349">
    <property type="entry name" value="BASIC HELIX-LOOP-HELIX TRANSCRIPTION FACTOR, TWIST"/>
    <property type="match status" value="1"/>
</dbReference>
<evidence type="ECO:0000256" key="2">
    <source>
        <dbReference type="ARBA" id="ARBA00022473"/>
    </source>
</evidence>
<keyword evidence="2" id="KW-0217">Developmental protein</keyword>
<keyword evidence="14" id="KW-1185">Reference proteome</keyword>
<reference evidence="13" key="2">
    <citation type="submission" date="2025-09" db="UniProtKB">
        <authorList>
            <consortium name="Ensembl"/>
        </authorList>
    </citation>
    <scope>IDENTIFICATION</scope>
</reference>
<keyword evidence="7" id="KW-0804">Transcription</keyword>
<evidence type="ECO:0000256" key="1">
    <source>
        <dbReference type="ARBA" id="ARBA00004123"/>
    </source>
</evidence>
<reference evidence="13" key="1">
    <citation type="submission" date="2025-08" db="UniProtKB">
        <authorList>
            <consortium name="Ensembl"/>
        </authorList>
    </citation>
    <scope>IDENTIFICATION</scope>
</reference>
<evidence type="ECO:0000256" key="9">
    <source>
        <dbReference type="ARBA" id="ARBA00065083"/>
    </source>
</evidence>
<keyword evidence="6" id="KW-0238">DNA-binding</keyword>
<comment type="subcellular location">
    <subcellularLocation>
        <location evidence="1">Nucleus</location>
    </subcellularLocation>
</comment>
<evidence type="ECO:0000256" key="11">
    <source>
        <dbReference type="ARBA" id="ARBA00076899"/>
    </source>
</evidence>
<evidence type="ECO:0000313" key="14">
    <source>
        <dbReference type="Proteomes" id="UP000694406"/>
    </source>
</evidence>
<dbReference type="InterPro" id="IPR011598">
    <property type="entry name" value="bHLH_dom"/>
</dbReference>
<dbReference type="Gene3D" id="4.10.280.10">
    <property type="entry name" value="Helix-loop-helix DNA-binding domain"/>
    <property type="match status" value="1"/>
</dbReference>
<keyword evidence="3" id="KW-0221">Differentiation</keyword>
<evidence type="ECO:0000256" key="8">
    <source>
        <dbReference type="ARBA" id="ARBA00023242"/>
    </source>
</evidence>